<gene>
    <name evidence="1" type="ORF">HPB49_019577</name>
</gene>
<keyword evidence="2" id="KW-1185">Reference proteome</keyword>
<organism evidence="1 2">
    <name type="scientific">Dermacentor silvarum</name>
    <name type="common">Tick</name>
    <dbReference type="NCBI Taxonomy" id="543639"/>
    <lineage>
        <taxon>Eukaryota</taxon>
        <taxon>Metazoa</taxon>
        <taxon>Ecdysozoa</taxon>
        <taxon>Arthropoda</taxon>
        <taxon>Chelicerata</taxon>
        <taxon>Arachnida</taxon>
        <taxon>Acari</taxon>
        <taxon>Parasitiformes</taxon>
        <taxon>Ixodida</taxon>
        <taxon>Ixodoidea</taxon>
        <taxon>Ixodidae</taxon>
        <taxon>Rhipicephalinae</taxon>
        <taxon>Dermacentor</taxon>
    </lineage>
</organism>
<evidence type="ECO:0000313" key="2">
    <source>
        <dbReference type="Proteomes" id="UP000821865"/>
    </source>
</evidence>
<dbReference type="Proteomes" id="UP000821865">
    <property type="component" value="Chromosome 3"/>
</dbReference>
<sequence>MGRDVKVCTLVKRGTAFIEHELVLHEESDIDHVLIEVVPSSGRKKTSLFVLNVYSSPSQRNRAHTFDALFREAMAKATSNPLLICGDFNAPHTQWGYGADSPKGKRLAGLMDELGLTVLNEPASHTRIGQGVCRDTSPDLSVWSGADAVTWSNSFEDLGSDHRILCVTVGENESEEDVCRKARVVDWDRFRKYRERDKKEGPIEDISEWCRELLADVAKATDEIEWTDWRQESPKEKRRGDRQRAAAEAALELQQQNYDEQFPPASRSRSRGRTRSRSAAGTRSCRQSRSRRRTRSRTPGQRRGRSSSRRPKQAGRQDLELPDKVSWADAVKGLLRRGAEEATASEPSNKRDPRDVALEAVQRENAQLRMVVQQLTQEIREIK</sequence>
<accession>A0ACB8D7L3</accession>
<comment type="caution">
    <text evidence="1">The sequence shown here is derived from an EMBL/GenBank/DDBJ whole genome shotgun (WGS) entry which is preliminary data.</text>
</comment>
<dbReference type="EMBL" id="CM023472">
    <property type="protein sequence ID" value="KAH7960439.1"/>
    <property type="molecule type" value="Genomic_DNA"/>
</dbReference>
<reference evidence="1" key="1">
    <citation type="submission" date="2020-05" db="EMBL/GenBank/DDBJ databases">
        <title>Large-scale comparative analyses of tick genomes elucidate their genetic diversity and vector capacities.</title>
        <authorList>
            <person name="Jia N."/>
            <person name="Wang J."/>
            <person name="Shi W."/>
            <person name="Du L."/>
            <person name="Sun Y."/>
            <person name="Zhan W."/>
            <person name="Jiang J."/>
            <person name="Wang Q."/>
            <person name="Zhang B."/>
            <person name="Ji P."/>
            <person name="Sakyi L.B."/>
            <person name="Cui X."/>
            <person name="Yuan T."/>
            <person name="Jiang B."/>
            <person name="Yang W."/>
            <person name="Lam T.T.-Y."/>
            <person name="Chang Q."/>
            <person name="Ding S."/>
            <person name="Wang X."/>
            <person name="Zhu J."/>
            <person name="Ruan X."/>
            <person name="Zhao L."/>
            <person name="Wei J."/>
            <person name="Que T."/>
            <person name="Du C."/>
            <person name="Cheng J."/>
            <person name="Dai P."/>
            <person name="Han X."/>
            <person name="Huang E."/>
            <person name="Gao Y."/>
            <person name="Liu J."/>
            <person name="Shao H."/>
            <person name="Ye R."/>
            <person name="Li L."/>
            <person name="Wei W."/>
            <person name="Wang X."/>
            <person name="Wang C."/>
            <person name="Yang T."/>
            <person name="Huo Q."/>
            <person name="Li W."/>
            <person name="Guo W."/>
            <person name="Chen H."/>
            <person name="Zhou L."/>
            <person name="Ni X."/>
            <person name="Tian J."/>
            <person name="Zhou Y."/>
            <person name="Sheng Y."/>
            <person name="Liu T."/>
            <person name="Pan Y."/>
            <person name="Xia L."/>
            <person name="Li J."/>
            <person name="Zhao F."/>
            <person name="Cao W."/>
        </authorList>
    </citation>
    <scope>NUCLEOTIDE SEQUENCE</scope>
    <source>
        <strain evidence="1">Dsil-2018</strain>
    </source>
</reference>
<protein>
    <submittedName>
        <fullName evidence="1">Uncharacterized protein</fullName>
    </submittedName>
</protein>
<proteinExistence type="predicted"/>
<evidence type="ECO:0000313" key="1">
    <source>
        <dbReference type="EMBL" id="KAH7960439.1"/>
    </source>
</evidence>
<name>A0ACB8D7L3_DERSI</name>